<keyword evidence="7" id="KW-0378">Hydrolase</keyword>
<proteinExistence type="inferred from homology"/>
<dbReference type="Gene3D" id="1.20.58.1080">
    <property type="match status" value="1"/>
</dbReference>
<dbReference type="PROSITE" id="PS51194">
    <property type="entry name" value="HELICASE_CTER"/>
    <property type="match status" value="1"/>
</dbReference>
<dbReference type="PANTHER" id="PTHR12131:SF1">
    <property type="entry name" value="ATP-DEPENDENT RNA HELICASE SUPV3L1, MITOCHONDRIAL-RELATED"/>
    <property type="match status" value="1"/>
</dbReference>
<dbReference type="InterPro" id="IPR022192">
    <property type="entry name" value="SUV3_C"/>
</dbReference>
<dbReference type="CDD" id="cd17913">
    <property type="entry name" value="DEXQc_Suv3"/>
    <property type="match status" value="1"/>
</dbReference>
<comment type="subcellular location">
    <subcellularLocation>
        <location evidence="3">Mitochondrion</location>
    </subcellularLocation>
</comment>
<gene>
    <name evidence="16" type="ORF">Anas_02854</name>
</gene>
<comment type="cofactor">
    <cofactor evidence="2">
        <name>Mg(2+)</name>
        <dbReference type="ChEBI" id="CHEBI:18420"/>
    </cofactor>
</comment>
<feature type="domain" description="Helicase C-terminal" evidence="15">
    <location>
        <begin position="172"/>
        <end position="346"/>
    </location>
</feature>
<evidence type="ECO:0000256" key="4">
    <source>
        <dbReference type="ARBA" id="ARBA00008708"/>
    </source>
</evidence>
<dbReference type="Proteomes" id="UP000326759">
    <property type="component" value="Unassembled WGS sequence"/>
</dbReference>
<evidence type="ECO:0000256" key="10">
    <source>
        <dbReference type="ARBA" id="ARBA00022946"/>
    </source>
</evidence>
<evidence type="ECO:0000256" key="5">
    <source>
        <dbReference type="ARBA" id="ARBA00012552"/>
    </source>
</evidence>
<dbReference type="CDD" id="cd18805">
    <property type="entry name" value="SF2_C_suv3"/>
    <property type="match status" value="1"/>
</dbReference>
<dbReference type="FunFam" id="3.40.50.300:FF:000446">
    <property type="entry name" value="ATP-dependent RNA helicase SUPV3L1, mitochondrial"/>
    <property type="match status" value="1"/>
</dbReference>
<dbReference type="FunFam" id="1.20.58.1080:FF:000001">
    <property type="entry name" value="ATP-dependent RNA helicase SUPV3L1, mitochondrial"/>
    <property type="match status" value="1"/>
</dbReference>
<dbReference type="EMBL" id="SEYY01001045">
    <property type="protein sequence ID" value="KAB7505981.1"/>
    <property type="molecule type" value="Genomic_DNA"/>
</dbReference>
<protein>
    <recommendedName>
        <fullName evidence="13">ATP-dependent RNA helicase SUV3 homolog, mitochondrial</fullName>
        <ecNumber evidence="5">3.6.4.13</ecNumber>
    </recommendedName>
</protein>
<evidence type="ECO:0000256" key="8">
    <source>
        <dbReference type="ARBA" id="ARBA00022806"/>
    </source>
</evidence>
<comment type="catalytic activity">
    <reaction evidence="12">
        <text>ATP + H2O = ADP + phosphate + H(+)</text>
        <dbReference type="Rhea" id="RHEA:13065"/>
        <dbReference type="ChEBI" id="CHEBI:15377"/>
        <dbReference type="ChEBI" id="CHEBI:15378"/>
        <dbReference type="ChEBI" id="CHEBI:30616"/>
        <dbReference type="ChEBI" id="CHEBI:43474"/>
        <dbReference type="ChEBI" id="CHEBI:456216"/>
        <dbReference type="EC" id="3.6.4.13"/>
    </reaction>
</comment>
<evidence type="ECO:0000256" key="2">
    <source>
        <dbReference type="ARBA" id="ARBA00001946"/>
    </source>
</evidence>
<comment type="similarity">
    <text evidence="4">Belongs to the helicase family.</text>
</comment>
<comment type="cofactor">
    <cofactor evidence="1">
        <name>Mn(2+)</name>
        <dbReference type="ChEBI" id="CHEBI:29035"/>
    </cofactor>
</comment>
<keyword evidence="11" id="KW-0496">Mitochondrion</keyword>
<dbReference type="InterPro" id="IPR050699">
    <property type="entry name" value="RNA-DNA_Helicase"/>
</dbReference>
<evidence type="ECO:0000313" key="17">
    <source>
        <dbReference type="Proteomes" id="UP000326759"/>
    </source>
</evidence>
<dbReference type="AlphaFoldDB" id="A0A5N5THM5"/>
<dbReference type="InterPro" id="IPR055206">
    <property type="entry name" value="DEXQc_SUV3"/>
</dbReference>
<evidence type="ECO:0000313" key="16">
    <source>
        <dbReference type="EMBL" id="KAB7505981.1"/>
    </source>
</evidence>
<dbReference type="OrthoDB" id="6692397at2759"/>
<dbReference type="EC" id="3.6.4.13" evidence="5"/>
<dbReference type="PANTHER" id="PTHR12131">
    <property type="entry name" value="ATP-DEPENDENT RNA AND DNA HELICASE"/>
    <property type="match status" value="1"/>
</dbReference>
<name>A0A5N5THM5_9CRUS</name>
<dbReference type="SUPFAM" id="SSF52540">
    <property type="entry name" value="P-loop containing nucleoside triphosphate hydrolases"/>
    <property type="match status" value="2"/>
</dbReference>
<evidence type="ECO:0000256" key="11">
    <source>
        <dbReference type="ARBA" id="ARBA00023128"/>
    </source>
</evidence>
<keyword evidence="6" id="KW-0547">Nucleotide-binding</keyword>
<evidence type="ECO:0000256" key="12">
    <source>
        <dbReference type="ARBA" id="ARBA00047984"/>
    </source>
</evidence>
<evidence type="ECO:0000259" key="15">
    <source>
        <dbReference type="PROSITE" id="PS51194"/>
    </source>
</evidence>
<evidence type="ECO:0000256" key="13">
    <source>
        <dbReference type="ARBA" id="ARBA00069703"/>
    </source>
</evidence>
<dbReference type="InterPro" id="IPR001650">
    <property type="entry name" value="Helicase_C-like"/>
</dbReference>
<keyword evidence="8 16" id="KW-0347">Helicase</keyword>
<dbReference type="InterPro" id="IPR041082">
    <property type="entry name" value="Suv3_C_1"/>
</dbReference>
<keyword evidence="10" id="KW-0809">Transit peptide</keyword>
<dbReference type="FunFam" id="3.40.50.300:FF:000269">
    <property type="entry name" value="ATP-dependent RNA helicase SUPV3L1, mitochondrial"/>
    <property type="match status" value="1"/>
</dbReference>
<dbReference type="Gene3D" id="3.40.50.300">
    <property type="entry name" value="P-loop containing nucleotide triphosphate hydrolases"/>
    <property type="match status" value="2"/>
</dbReference>
<dbReference type="GO" id="GO:0000965">
    <property type="term" value="P:mitochondrial RNA 3'-end processing"/>
    <property type="evidence" value="ECO:0007669"/>
    <property type="project" value="TreeGrafter"/>
</dbReference>
<feature type="region of interest" description="Disordered" evidence="14">
    <location>
        <begin position="580"/>
        <end position="599"/>
    </location>
</feature>
<dbReference type="InterPro" id="IPR044774">
    <property type="entry name" value="Suv3_DEXQc"/>
</dbReference>
<dbReference type="GO" id="GO:0003724">
    <property type="term" value="F:RNA helicase activity"/>
    <property type="evidence" value="ECO:0007669"/>
    <property type="project" value="UniProtKB-EC"/>
</dbReference>
<evidence type="ECO:0000256" key="6">
    <source>
        <dbReference type="ARBA" id="ARBA00022741"/>
    </source>
</evidence>
<evidence type="ECO:0000256" key="1">
    <source>
        <dbReference type="ARBA" id="ARBA00001936"/>
    </source>
</evidence>
<dbReference type="Pfam" id="PF22527">
    <property type="entry name" value="DEXQc_Suv3"/>
    <property type="match status" value="1"/>
</dbReference>
<evidence type="ECO:0000256" key="14">
    <source>
        <dbReference type="SAM" id="MobiDB-lite"/>
    </source>
</evidence>
<keyword evidence="9" id="KW-0067">ATP-binding</keyword>
<dbReference type="Pfam" id="PF00271">
    <property type="entry name" value="Helicase_C"/>
    <property type="match status" value="1"/>
</dbReference>
<evidence type="ECO:0000256" key="3">
    <source>
        <dbReference type="ARBA" id="ARBA00004173"/>
    </source>
</evidence>
<accession>A0A5N5THM5</accession>
<comment type="caution">
    <text evidence="16">The sequence shown here is derived from an EMBL/GenBank/DDBJ whole genome shotgun (WGS) entry which is preliminary data.</text>
</comment>
<dbReference type="Pfam" id="PF12513">
    <property type="entry name" value="SUV3_C"/>
    <property type="match status" value="1"/>
</dbReference>
<evidence type="ECO:0000256" key="7">
    <source>
        <dbReference type="ARBA" id="ARBA00022801"/>
    </source>
</evidence>
<dbReference type="SMART" id="SM00490">
    <property type="entry name" value="HELICc"/>
    <property type="match status" value="1"/>
</dbReference>
<dbReference type="InterPro" id="IPR027417">
    <property type="entry name" value="P-loop_NTPase"/>
</dbReference>
<dbReference type="GO" id="GO:0045025">
    <property type="term" value="C:mitochondrial degradosome"/>
    <property type="evidence" value="ECO:0007669"/>
    <property type="project" value="TreeGrafter"/>
</dbReference>
<dbReference type="GO" id="GO:0016787">
    <property type="term" value="F:hydrolase activity"/>
    <property type="evidence" value="ECO:0007669"/>
    <property type="project" value="UniProtKB-KW"/>
</dbReference>
<sequence>MDDLYKISDLSQPPNWYPEARKMDRKIIYHAGPTNSGKTYHAMEQFLAAESGIYCGPLKLLAVEVFEKSNSRGTSCDLVTGEERRYAVCEDFPASHISCTVEMTSLTSTYDVAIIDEIQMIKDPLRGWAWTRALLGLCAKEVHICGEDSAIELVKALAMSTGEDFEVNRYKRLTPLHVEEKALLHLNKIEPGDCFVCFGRQMIHKISQAVEGLGHEVAVIYGGLPPGAKLAQAKKFNDPDHPCKVMVATDAIGMGLKMSIRRIIFTSLVKPNVNENGEKEMETISVSSALQIAGRAGRYNTQYPEGYVTTLKSQDLPVLQQLLSSSPPEIEQAGLQPTADQIELFAFHLPNYTLSNLLDIFVKICTVDDSCYFMCTTEDFKFLADLIQHISLPLRTRYIFCCSPINKKMPFVCAVFLKFAREYSKNEPINLNWLCQQVKWPFGIPKNLQELIHLEEVFDLFDLYLWLSYRFPDMFPDGEMVRSLQQELDMIIQLGVTHITQQLKINSDEKEFRQAEEKRKKHFDSQSVSSKRTIDTLQLFNPSNKRTTKRSQKLAEILINQGIISKKMLKDLHSEWKEMENENDLGDIINNSKSPKKKK</sequence>
<organism evidence="16 17">
    <name type="scientific">Armadillidium nasatum</name>
    <dbReference type="NCBI Taxonomy" id="96803"/>
    <lineage>
        <taxon>Eukaryota</taxon>
        <taxon>Metazoa</taxon>
        <taxon>Ecdysozoa</taxon>
        <taxon>Arthropoda</taxon>
        <taxon>Crustacea</taxon>
        <taxon>Multicrustacea</taxon>
        <taxon>Malacostraca</taxon>
        <taxon>Eumalacostraca</taxon>
        <taxon>Peracarida</taxon>
        <taxon>Isopoda</taxon>
        <taxon>Oniscidea</taxon>
        <taxon>Crinocheta</taxon>
        <taxon>Armadillidiidae</taxon>
        <taxon>Armadillidium</taxon>
    </lineage>
</organism>
<dbReference type="Pfam" id="PF18147">
    <property type="entry name" value="Suv3_C_1"/>
    <property type="match status" value="1"/>
</dbReference>
<dbReference type="GO" id="GO:0005524">
    <property type="term" value="F:ATP binding"/>
    <property type="evidence" value="ECO:0007669"/>
    <property type="project" value="UniProtKB-KW"/>
</dbReference>
<keyword evidence="17" id="KW-1185">Reference proteome</keyword>
<dbReference type="Gene3D" id="1.20.272.40">
    <property type="match status" value="1"/>
</dbReference>
<reference evidence="16 17" key="1">
    <citation type="journal article" date="2019" name="PLoS Biol.">
        <title>Sex chromosomes control vertical transmission of feminizing Wolbachia symbionts in an isopod.</title>
        <authorList>
            <person name="Becking T."/>
            <person name="Chebbi M.A."/>
            <person name="Giraud I."/>
            <person name="Moumen B."/>
            <person name="Laverre T."/>
            <person name="Caubet Y."/>
            <person name="Peccoud J."/>
            <person name="Gilbert C."/>
            <person name="Cordaux R."/>
        </authorList>
    </citation>
    <scope>NUCLEOTIDE SEQUENCE [LARGE SCALE GENOMIC DNA]</scope>
    <source>
        <strain evidence="16">ANa2</strain>
        <tissue evidence="16">Whole body excluding digestive tract and cuticle</tissue>
    </source>
</reference>
<evidence type="ECO:0000256" key="9">
    <source>
        <dbReference type="ARBA" id="ARBA00022840"/>
    </source>
</evidence>